<dbReference type="Pfam" id="PF19545">
    <property type="entry name" value="DUF6069"/>
    <property type="match status" value="1"/>
</dbReference>
<evidence type="ECO:0000256" key="1">
    <source>
        <dbReference type="SAM" id="MobiDB-lite"/>
    </source>
</evidence>
<feature type="compositionally biased region" description="Basic and acidic residues" evidence="1">
    <location>
        <begin position="1"/>
        <end position="11"/>
    </location>
</feature>
<name>L7L728_9ACTN</name>
<feature type="region of interest" description="Disordered" evidence="1">
    <location>
        <begin position="1"/>
        <end position="76"/>
    </location>
</feature>
<keyword evidence="2" id="KW-0812">Transmembrane</keyword>
<evidence type="ECO:0000313" key="3">
    <source>
        <dbReference type="EMBL" id="GAC56739.1"/>
    </source>
</evidence>
<dbReference type="eggNOG" id="ENOG5033RPK">
    <property type="taxonomic scope" value="Bacteria"/>
</dbReference>
<dbReference type="Proteomes" id="UP000053405">
    <property type="component" value="Unassembled WGS sequence"/>
</dbReference>
<feature type="compositionally biased region" description="Low complexity" evidence="1">
    <location>
        <begin position="29"/>
        <end position="61"/>
    </location>
</feature>
<proteinExistence type="predicted"/>
<protein>
    <submittedName>
        <fullName evidence="3">Uncharacterized protein</fullName>
    </submittedName>
</protein>
<feature type="transmembrane region" description="Helical" evidence="2">
    <location>
        <begin position="86"/>
        <end position="113"/>
    </location>
</feature>
<keyword evidence="4" id="KW-1185">Reference proteome</keyword>
<evidence type="ECO:0000313" key="4">
    <source>
        <dbReference type="Proteomes" id="UP000053405"/>
    </source>
</evidence>
<dbReference type="EMBL" id="BANT01000012">
    <property type="protein sequence ID" value="GAC56739.1"/>
    <property type="molecule type" value="Genomic_DNA"/>
</dbReference>
<gene>
    <name evidence="3" type="ORF">GOHSU_12_01290</name>
</gene>
<feature type="transmembrane region" description="Helical" evidence="2">
    <location>
        <begin position="196"/>
        <end position="213"/>
    </location>
</feature>
<dbReference type="RefSeq" id="WP_005937520.1">
    <property type="nucleotide sequence ID" value="NZ_ATVK01000045.1"/>
</dbReference>
<feature type="transmembrane region" description="Helical" evidence="2">
    <location>
        <begin position="165"/>
        <end position="184"/>
    </location>
</feature>
<feature type="transmembrane region" description="Helical" evidence="2">
    <location>
        <begin position="133"/>
        <end position="153"/>
    </location>
</feature>
<accession>L7L728</accession>
<dbReference type="AlphaFoldDB" id="L7L728"/>
<evidence type="ECO:0000256" key="2">
    <source>
        <dbReference type="SAM" id="Phobius"/>
    </source>
</evidence>
<reference evidence="3 4" key="1">
    <citation type="submission" date="2012-12" db="EMBL/GenBank/DDBJ databases">
        <title>Whole genome shotgun sequence of Gordonia hirsuta NBRC 16056.</title>
        <authorList>
            <person name="Isaki-Nakamura S."/>
            <person name="Hosoyama A."/>
            <person name="Tsuchikane K."/>
            <person name="Katsumata H."/>
            <person name="Baba S."/>
            <person name="Yamazaki S."/>
            <person name="Fujita N."/>
        </authorList>
    </citation>
    <scope>NUCLEOTIDE SEQUENCE [LARGE SCALE GENOMIC DNA]</scope>
    <source>
        <strain evidence="3 4">NBRC 16056</strain>
    </source>
</reference>
<organism evidence="3 4">
    <name type="scientific">Gordonia hirsuta DSM 44140 = NBRC 16056</name>
    <dbReference type="NCBI Taxonomy" id="1121927"/>
    <lineage>
        <taxon>Bacteria</taxon>
        <taxon>Bacillati</taxon>
        <taxon>Actinomycetota</taxon>
        <taxon>Actinomycetes</taxon>
        <taxon>Mycobacteriales</taxon>
        <taxon>Gordoniaceae</taxon>
        <taxon>Gordonia</taxon>
    </lineage>
</organism>
<dbReference type="STRING" id="1121927.GOHSU_12_01290"/>
<keyword evidence="2" id="KW-1133">Transmembrane helix</keyword>
<dbReference type="InterPro" id="IPR045713">
    <property type="entry name" value="DUF6069"/>
</dbReference>
<dbReference type="OrthoDB" id="4484500at2"/>
<sequence>MTYSDPRDPRRQTPQTRAYTNNPEFTDRSGSGAYSQSASYPADSGPPSSYPASGAYPQGQGSAQGGGYAAAPAARAPRRGPDLDPVMFAGGVVMTGVVTGLAAWLVSWIIGLISRAANATGNLGTWSPLDPGGEYWFALAGFLAALVGGALWYVLQLITPTPDSFYRWIVGLLIIAAFVVPLAADADIWRGLTSGVIHVCIGIPVLSLIPTMGNRSKNRS</sequence>
<keyword evidence="2" id="KW-0472">Membrane</keyword>
<comment type="caution">
    <text evidence="3">The sequence shown here is derived from an EMBL/GenBank/DDBJ whole genome shotgun (WGS) entry which is preliminary data.</text>
</comment>